<dbReference type="InterPro" id="IPR040122">
    <property type="entry name" value="Importin_beta"/>
</dbReference>
<dbReference type="InterPro" id="IPR034085">
    <property type="entry name" value="TOG"/>
</dbReference>
<dbReference type="GO" id="GO:0005737">
    <property type="term" value="C:cytoplasm"/>
    <property type="evidence" value="ECO:0007669"/>
    <property type="project" value="UniProtKB-SubCell"/>
</dbReference>
<dbReference type="InterPro" id="IPR016024">
    <property type="entry name" value="ARM-type_fold"/>
</dbReference>
<evidence type="ECO:0000256" key="5">
    <source>
        <dbReference type="ARBA" id="ARBA00022737"/>
    </source>
</evidence>
<dbReference type="SUPFAM" id="SSF48371">
    <property type="entry name" value="ARM repeat"/>
    <property type="match status" value="2"/>
</dbReference>
<dbReference type="PANTHER" id="PTHR10527">
    <property type="entry name" value="IMPORTIN BETA"/>
    <property type="match status" value="1"/>
</dbReference>
<evidence type="ECO:0000256" key="6">
    <source>
        <dbReference type="ARBA" id="ARBA00022927"/>
    </source>
</evidence>
<gene>
    <name evidence="10" type="primary">PSE1</name>
    <name evidence="10" type="ORF">ATY40_BA7501614</name>
</gene>
<feature type="domain" description="TOG" evidence="9">
    <location>
        <begin position="366"/>
        <end position="609"/>
    </location>
</feature>
<proteinExistence type="predicted"/>
<keyword evidence="4" id="KW-0963">Cytoplasm</keyword>
<dbReference type="InterPro" id="IPR041389">
    <property type="entry name" value="Importin_rep_6"/>
</dbReference>
<evidence type="ECO:0000256" key="4">
    <source>
        <dbReference type="ARBA" id="ARBA00022490"/>
    </source>
</evidence>
<feature type="repeat" description="HEAT" evidence="8">
    <location>
        <begin position="879"/>
        <end position="915"/>
    </location>
</feature>
<sequence>MSSIPPEINNVLLSIIQALLTGAGDKQIYAQAEHSLNTEWIDKEQVEVLLFLAEQAVQGQSDDIRAFSCVLFRRFAIKSPTGKGFEKPYYDFTSKQINHISKEVKAQIQKILLQGFVSSSGVPGHIRHKLADCISEVAKDSANEWPTLIPTLVECITNSNDPVTIESAFRVFIDAPKLIGDTYIREMIPVFSKGLNHENNQVKVGASTSFVSVFRVLSRDSRNVASELLPSILNSLPTLLSNGDEESLTSILESLIDLIELSCKIFKPMFTQIIEFVSAVAKDKDLDGSTRIAAMEILPTFAESAPNMCKSNELFTNSVILNTLSMMTEVSIDDEQAAEWANSDDSQEDEDEEEYNAARLVLDRVSLVLGGESLASPLFQFLPQMLQSQQWRERQAALMALSSAAEGCRNVLITEIDKILSLIIPCLKDEHPRVQYACCNALGQISTDFANIIQKTSGAIILPGLIGMLTPQHTFRVQAHAAAAIVNFSECASKEVLEPFLDDLLTNLLNVFSSPKRYVQEQVLTTIAVVADAAEQKFVKYYDTMMPLLFNILTADLASLANTNLRAEAIECATLIASAVGREKFLPHSQELIRILGEIQNNESESDPQVKQYLQQGWFRICKVIGKDFFPCLPGVLPPLILDAKVQQSRLEVDKDEAKELATNQDYDIVQVKGKFIAIHTSLLDDKAAAIETLQDYLQILGTEMYPYLNEIAYEIVIPGLLFFLHDGVRGVCSLIIPSLLQCSIEATGVNSKQTMDLWHACIDQLMLVLSSDRVPELIVAYYNCIAQCLEKLDASCLNEQHLFQLGGVIQENLTNVFESIKAKENKEPNEEGEFYDDEDDYDDLDEISDDELLDEIVKGFSSIFKCFKGRFLPVFNQLLPTVASFINDENSDIRVAGLCMISDVIEHTGADSIQFKEMFLNPVGESLISEDPQVRQAAAYCIGVSIQYGSALNSYGEYIINLTPTMINIVQDANSRNGDNLNATENVIATLGKFYHQLKVSNTTNFNIQGKGLDILLDEWVKYLPIIMDEECAIFCYNFLLKLIEGNDPSVTNNVLHVIDSMIQGLLTSLQGNTKSKVIQAVKGLLNNIPNEQVMALVNKYPSEAQLKLNKMLNA</sequence>
<dbReference type="OrthoDB" id="543373at2759"/>
<comment type="subcellular location">
    <subcellularLocation>
        <location evidence="2">Cytoplasm</location>
    </subcellularLocation>
    <subcellularLocation>
        <location evidence="1">Nucleus</location>
    </subcellularLocation>
</comment>
<reference evidence="10 11" key="1">
    <citation type="submission" date="2016-02" db="EMBL/GenBank/DDBJ databases">
        <title>Comparative genomic and transcriptomic foundation for Pichia pastoris.</title>
        <authorList>
            <person name="Love K.R."/>
            <person name="Shah K.A."/>
            <person name="Whittaker C.A."/>
            <person name="Wu J."/>
            <person name="Bartlett M.C."/>
            <person name="Ma D."/>
            <person name="Leeson R.L."/>
            <person name="Priest M."/>
            <person name="Young S.K."/>
            <person name="Love J.C."/>
        </authorList>
    </citation>
    <scope>NUCLEOTIDE SEQUENCE [LARGE SCALE GENOMIC DNA]</scope>
    <source>
        <strain evidence="10 11">ATCC 28485</strain>
    </source>
</reference>
<evidence type="ECO:0000259" key="9">
    <source>
        <dbReference type="SMART" id="SM01349"/>
    </source>
</evidence>
<dbReference type="GO" id="GO:0005634">
    <property type="term" value="C:nucleus"/>
    <property type="evidence" value="ECO:0007669"/>
    <property type="project" value="UniProtKB-SubCell"/>
</dbReference>
<dbReference type="Pfam" id="PF13513">
    <property type="entry name" value="HEAT_EZ"/>
    <property type="match status" value="1"/>
</dbReference>
<dbReference type="SMART" id="SM01349">
    <property type="entry name" value="TOG"/>
    <property type="match status" value="1"/>
</dbReference>
<dbReference type="PROSITE" id="PS50077">
    <property type="entry name" value="HEAT_REPEAT"/>
    <property type="match status" value="1"/>
</dbReference>
<dbReference type="Pfam" id="PF18816">
    <property type="entry name" value="Importin_rep_5"/>
    <property type="match status" value="1"/>
</dbReference>
<keyword evidence="3" id="KW-0813">Transport</keyword>
<keyword evidence="11" id="KW-1185">Reference proteome</keyword>
<dbReference type="Gene3D" id="1.25.10.10">
    <property type="entry name" value="Leucine-rich Repeat Variant"/>
    <property type="match status" value="1"/>
</dbReference>
<evidence type="ECO:0000313" key="10">
    <source>
        <dbReference type="EMBL" id="ANZ73675.1"/>
    </source>
</evidence>
<dbReference type="InterPro" id="IPR041653">
    <property type="entry name" value="Importin_rep_4"/>
</dbReference>
<dbReference type="Pfam" id="PF18829">
    <property type="entry name" value="Importin_rep_6"/>
    <property type="match status" value="1"/>
</dbReference>
<dbReference type="Proteomes" id="UP000094565">
    <property type="component" value="Chromosome 1"/>
</dbReference>
<dbReference type="AlphaFoldDB" id="A0A1B2J6R4"/>
<accession>A0A1B2J6R4</accession>
<dbReference type="InterPro" id="IPR057672">
    <property type="entry name" value="TPR_IPO4/5"/>
</dbReference>
<protein>
    <submittedName>
        <fullName evidence="10">BA75_01614T0</fullName>
    </submittedName>
</protein>
<evidence type="ECO:0000256" key="1">
    <source>
        <dbReference type="ARBA" id="ARBA00004123"/>
    </source>
</evidence>
<evidence type="ECO:0000313" key="11">
    <source>
        <dbReference type="Proteomes" id="UP000094565"/>
    </source>
</evidence>
<dbReference type="InterPro" id="IPR021133">
    <property type="entry name" value="HEAT_type_2"/>
</dbReference>
<dbReference type="Pfam" id="PF18808">
    <property type="entry name" value="Importin_rep_4"/>
    <property type="match status" value="1"/>
</dbReference>
<organism evidence="10 11">
    <name type="scientific">Komagataella pastoris</name>
    <name type="common">Yeast</name>
    <name type="synonym">Pichia pastoris</name>
    <dbReference type="NCBI Taxonomy" id="4922"/>
    <lineage>
        <taxon>Eukaryota</taxon>
        <taxon>Fungi</taxon>
        <taxon>Dikarya</taxon>
        <taxon>Ascomycota</taxon>
        <taxon>Saccharomycotina</taxon>
        <taxon>Pichiomycetes</taxon>
        <taxon>Pichiales</taxon>
        <taxon>Pichiaceae</taxon>
        <taxon>Komagataella</taxon>
    </lineage>
</organism>
<dbReference type="InterPro" id="IPR058584">
    <property type="entry name" value="IMB1_TNPO1-like_TPR"/>
</dbReference>
<keyword evidence="6" id="KW-0653">Protein transport</keyword>
<evidence type="ECO:0000256" key="7">
    <source>
        <dbReference type="ARBA" id="ARBA00023242"/>
    </source>
</evidence>
<evidence type="ECO:0000256" key="2">
    <source>
        <dbReference type="ARBA" id="ARBA00004496"/>
    </source>
</evidence>
<name>A0A1B2J6R4_PICPA</name>
<dbReference type="EMBL" id="CP014584">
    <property type="protein sequence ID" value="ANZ73675.1"/>
    <property type="molecule type" value="Genomic_DNA"/>
</dbReference>
<dbReference type="GO" id="GO:0006606">
    <property type="term" value="P:protein import into nucleus"/>
    <property type="evidence" value="ECO:0007669"/>
    <property type="project" value="InterPro"/>
</dbReference>
<keyword evidence="5" id="KW-0677">Repeat</keyword>
<evidence type="ECO:0000256" key="3">
    <source>
        <dbReference type="ARBA" id="ARBA00022448"/>
    </source>
</evidence>
<evidence type="ECO:0000256" key="8">
    <source>
        <dbReference type="PROSITE-ProRule" id="PRU00103"/>
    </source>
</evidence>
<dbReference type="InterPro" id="IPR040928">
    <property type="entry name" value="Importin_rep_5"/>
</dbReference>
<keyword evidence="7" id="KW-0539">Nucleus</keyword>
<dbReference type="Pfam" id="PF25574">
    <property type="entry name" value="TPR_IMB1"/>
    <property type="match status" value="1"/>
</dbReference>
<dbReference type="InterPro" id="IPR011989">
    <property type="entry name" value="ARM-like"/>
</dbReference>
<dbReference type="Pfam" id="PF25780">
    <property type="entry name" value="TPR_IPO5"/>
    <property type="match status" value="1"/>
</dbReference>